<gene>
    <name evidence="3" type="ORF">J2X04_001818</name>
</gene>
<comment type="caution">
    <text evidence="3">The sequence shown here is derived from an EMBL/GenBank/DDBJ whole genome shotgun (WGS) entry which is preliminary data.</text>
</comment>
<dbReference type="RefSeq" id="WP_310053669.1">
    <property type="nucleotide sequence ID" value="NZ_JAVDVW010000001.1"/>
</dbReference>
<dbReference type="Pfam" id="PF07969">
    <property type="entry name" value="Amidohydro_3"/>
    <property type="match status" value="1"/>
</dbReference>
<dbReference type="EMBL" id="JAVDVW010000001">
    <property type="protein sequence ID" value="MDR7099471.1"/>
    <property type="molecule type" value="Genomic_DNA"/>
</dbReference>
<accession>A0ABU1VPQ8</accession>
<dbReference type="Proteomes" id="UP001267878">
    <property type="component" value="Unassembled WGS sequence"/>
</dbReference>
<dbReference type="SUPFAM" id="SSF51556">
    <property type="entry name" value="Metallo-dependent hydrolases"/>
    <property type="match status" value="1"/>
</dbReference>
<organism evidence="3 4">
    <name type="scientific">Agrilutibacter niabensis</name>
    <dbReference type="NCBI Taxonomy" id="380628"/>
    <lineage>
        <taxon>Bacteria</taxon>
        <taxon>Pseudomonadati</taxon>
        <taxon>Pseudomonadota</taxon>
        <taxon>Gammaproteobacteria</taxon>
        <taxon>Lysobacterales</taxon>
        <taxon>Lysobacteraceae</taxon>
        <taxon>Agrilutibacter</taxon>
    </lineage>
</organism>
<feature type="domain" description="Amidohydrolase 3" evidence="2">
    <location>
        <begin position="85"/>
        <end position="555"/>
    </location>
</feature>
<dbReference type="GO" id="GO:0047420">
    <property type="term" value="F:N-acyl-D-amino-acid deacylase activity"/>
    <property type="evidence" value="ECO:0007669"/>
    <property type="project" value="UniProtKB-EC"/>
</dbReference>
<dbReference type="InterPro" id="IPR050378">
    <property type="entry name" value="Metallo-dep_Hydrolases_sf"/>
</dbReference>
<name>A0ABU1VPQ8_9GAMM</name>
<sequence>MSRIVQIVSSIGVFSVGVLTAGALTLAGCGTSPPQPAALAHYDLLIRNGLVYDGSGTPPRRVDIGVRGDRVAALLPAGSPAEAAQVLDAKGQAVAPGFINVLSWANESLIADGRGVSDTKQGVTLEIFGEGWSMGPLNPEMKAEMLRQQGDIRYPIEWTTLGNYLDYLQRRGITPNIASFVGATTVRIHELGEGDIQPTPVQLARMQDEVRAAMHEGALGIGASIIYAPASYAKTTELTALANAAAESGGGYVAHMRSEANGLQDALDETIGIARATKQHTEVYHLKAAGERNWPKMAQAIASIDGARAQGLDVAADMYVYTAGATGLDASIPPWVQAGGREALNQRLRDPKTRARVIADMKDPNAGWENLRLQAGSPERVLFIGFKSEKLKPLIGRTLAQVAAQRGTPVEDTVLDLMLEDDSRVDTAYFLMSEDNVELGLRQPWVSLGSDAESSAPEGIFLKSSTHPRAYGNFARFLGHYVRERRLMPLEEAIRRLTRLPAGNWKLRDRGCLDPGCHADLVVFDPATISDHSTFEKPMVFATGVSDVFVNGVQVLRAGEHTGATPGQVVRGPGWTGWAGATK</sequence>
<keyword evidence="4" id="KW-1185">Reference proteome</keyword>
<evidence type="ECO:0000256" key="1">
    <source>
        <dbReference type="SAM" id="MobiDB-lite"/>
    </source>
</evidence>
<dbReference type="InterPro" id="IPR032466">
    <property type="entry name" value="Metal_Hydrolase"/>
</dbReference>
<evidence type="ECO:0000313" key="4">
    <source>
        <dbReference type="Proteomes" id="UP001267878"/>
    </source>
</evidence>
<reference evidence="3 4" key="1">
    <citation type="submission" date="2023-07" db="EMBL/GenBank/DDBJ databases">
        <title>Sorghum-associated microbial communities from plants grown in Nebraska, USA.</title>
        <authorList>
            <person name="Schachtman D."/>
        </authorList>
    </citation>
    <scope>NUCLEOTIDE SEQUENCE [LARGE SCALE GENOMIC DNA]</scope>
    <source>
        <strain evidence="3 4">BE187</strain>
    </source>
</reference>
<dbReference type="PANTHER" id="PTHR11647">
    <property type="entry name" value="HYDRANTOINASE/DIHYDROPYRIMIDINASE FAMILY MEMBER"/>
    <property type="match status" value="1"/>
</dbReference>
<dbReference type="EC" id="3.5.1.81" evidence="3"/>
<dbReference type="PROSITE" id="PS51257">
    <property type="entry name" value="PROKAR_LIPOPROTEIN"/>
    <property type="match status" value="1"/>
</dbReference>
<dbReference type="InterPro" id="IPR011059">
    <property type="entry name" value="Metal-dep_hydrolase_composite"/>
</dbReference>
<proteinExistence type="predicted"/>
<evidence type="ECO:0000259" key="2">
    <source>
        <dbReference type="Pfam" id="PF07969"/>
    </source>
</evidence>
<feature type="region of interest" description="Disordered" evidence="1">
    <location>
        <begin position="564"/>
        <end position="583"/>
    </location>
</feature>
<dbReference type="PANTHER" id="PTHR11647:SF1">
    <property type="entry name" value="COLLAPSIN RESPONSE MEDIATOR PROTEIN"/>
    <property type="match status" value="1"/>
</dbReference>
<dbReference type="Gene3D" id="2.30.40.10">
    <property type="entry name" value="Urease, subunit C, domain 1"/>
    <property type="match status" value="2"/>
</dbReference>
<evidence type="ECO:0000313" key="3">
    <source>
        <dbReference type="EMBL" id="MDR7099471.1"/>
    </source>
</evidence>
<dbReference type="InterPro" id="IPR013108">
    <property type="entry name" value="Amidohydro_3"/>
</dbReference>
<keyword evidence="3" id="KW-0378">Hydrolase</keyword>
<protein>
    <submittedName>
        <fullName evidence="3">N-acyl-D-amino-acid deacylase</fullName>
        <ecNumber evidence="3">3.5.1.81</ecNumber>
    </submittedName>
</protein>
<dbReference type="Gene3D" id="3.20.20.140">
    <property type="entry name" value="Metal-dependent hydrolases"/>
    <property type="match status" value="2"/>
</dbReference>
<dbReference type="SUPFAM" id="SSF51338">
    <property type="entry name" value="Composite domain of metallo-dependent hydrolases"/>
    <property type="match status" value="1"/>
</dbReference>